<dbReference type="InterPro" id="IPR008928">
    <property type="entry name" value="6-hairpin_glycosidase_sf"/>
</dbReference>
<evidence type="ECO:0000313" key="13">
    <source>
        <dbReference type="EMBL" id="GMF14784.1"/>
    </source>
</evidence>
<dbReference type="AlphaFoldDB" id="A0A9W6WIU9"/>
<evidence type="ECO:0000259" key="12">
    <source>
        <dbReference type="Pfam" id="PF03200"/>
    </source>
</evidence>
<evidence type="ECO:0000256" key="6">
    <source>
        <dbReference type="ARBA" id="ARBA00022968"/>
    </source>
</evidence>
<dbReference type="InterPro" id="IPR004888">
    <property type="entry name" value="Glycoside_hydrolase_63"/>
</dbReference>
<dbReference type="PANTHER" id="PTHR10412">
    <property type="entry name" value="MANNOSYL-OLIGOSACCHARIDE GLUCOSIDASE"/>
    <property type="match status" value="1"/>
</dbReference>
<dbReference type="GO" id="GO:0009311">
    <property type="term" value="P:oligosaccharide metabolic process"/>
    <property type="evidence" value="ECO:0007669"/>
    <property type="project" value="InterPro"/>
</dbReference>
<evidence type="ECO:0000256" key="11">
    <source>
        <dbReference type="ARBA" id="ARBA00038888"/>
    </source>
</evidence>
<keyword evidence="9" id="KW-0325">Glycoprotein</keyword>
<evidence type="ECO:0000256" key="1">
    <source>
        <dbReference type="ARBA" id="ARBA00004648"/>
    </source>
</evidence>
<dbReference type="EC" id="3.2.1.106" evidence="11"/>
<keyword evidence="6" id="KW-0735">Signal-anchor</keyword>
<dbReference type="OrthoDB" id="410058at2759"/>
<reference evidence="13" key="1">
    <citation type="submission" date="2023-04" db="EMBL/GenBank/DDBJ databases">
        <title>Phytophthora lilii NBRC 32176.</title>
        <authorList>
            <person name="Ichikawa N."/>
            <person name="Sato H."/>
            <person name="Tonouchi N."/>
        </authorList>
    </citation>
    <scope>NUCLEOTIDE SEQUENCE</scope>
    <source>
        <strain evidence="13">NBRC 32176</strain>
    </source>
</reference>
<evidence type="ECO:0000256" key="9">
    <source>
        <dbReference type="ARBA" id="ARBA00023180"/>
    </source>
</evidence>
<comment type="caution">
    <text evidence="13">The sequence shown here is derived from an EMBL/GenBank/DDBJ whole genome shotgun (WGS) entry which is preliminary data.</text>
</comment>
<keyword evidence="3" id="KW-0812">Transmembrane</keyword>
<keyword evidence="5" id="KW-0256">Endoplasmic reticulum</keyword>
<accession>A0A9W6WIU9</accession>
<dbReference type="GO" id="GO:0006487">
    <property type="term" value="P:protein N-linked glycosylation"/>
    <property type="evidence" value="ECO:0007669"/>
    <property type="project" value="TreeGrafter"/>
</dbReference>
<evidence type="ECO:0000256" key="4">
    <source>
        <dbReference type="ARBA" id="ARBA00022801"/>
    </source>
</evidence>
<keyword evidence="10" id="KW-0326">Glycosidase</keyword>
<dbReference type="GO" id="GO:0005789">
    <property type="term" value="C:endoplasmic reticulum membrane"/>
    <property type="evidence" value="ECO:0007669"/>
    <property type="project" value="UniProtKB-SubCell"/>
</dbReference>
<comment type="similarity">
    <text evidence="2">Belongs to the glycosyl hydrolase 63 family.</text>
</comment>
<dbReference type="SUPFAM" id="SSF48208">
    <property type="entry name" value="Six-hairpin glycosidases"/>
    <property type="match status" value="1"/>
</dbReference>
<dbReference type="GO" id="GO:0004573">
    <property type="term" value="F:Glc3Man9GlcNAc2 oligosaccharide glucosidase activity"/>
    <property type="evidence" value="ECO:0007669"/>
    <property type="project" value="UniProtKB-EC"/>
</dbReference>
<keyword evidence="7" id="KW-1133">Transmembrane helix</keyword>
<gene>
    <name evidence="13" type="ORF">Plil01_000494200</name>
</gene>
<dbReference type="InterPro" id="IPR031335">
    <property type="entry name" value="Glyco_hydro_63_C"/>
</dbReference>
<dbReference type="Proteomes" id="UP001165083">
    <property type="component" value="Unassembled WGS sequence"/>
</dbReference>
<organism evidence="13 14">
    <name type="scientific">Phytophthora lilii</name>
    <dbReference type="NCBI Taxonomy" id="2077276"/>
    <lineage>
        <taxon>Eukaryota</taxon>
        <taxon>Sar</taxon>
        <taxon>Stramenopiles</taxon>
        <taxon>Oomycota</taxon>
        <taxon>Peronosporomycetes</taxon>
        <taxon>Peronosporales</taxon>
        <taxon>Peronosporaceae</taxon>
        <taxon>Phytophthora</taxon>
    </lineage>
</organism>
<dbReference type="PANTHER" id="PTHR10412:SF11">
    <property type="entry name" value="MANNOSYL-OLIGOSACCHARIDE GLUCOSIDASE"/>
    <property type="match status" value="1"/>
</dbReference>
<dbReference type="Pfam" id="PF03200">
    <property type="entry name" value="Glyco_hydro_63"/>
    <property type="match status" value="1"/>
</dbReference>
<dbReference type="Gene3D" id="1.50.10.10">
    <property type="match status" value="1"/>
</dbReference>
<evidence type="ECO:0000313" key="14">
    <source>
        <dbReference type="Proteomes" id="UP001165083"/>
    </source>
</evidence>
<keyword evidence="14" id="KW-1185">Reference proteome</keyword>
<dbReference type="Gene3D" id="2.70.98.110">
    <property type="entry name" value="Glycosyl hydrolase family 63, N-terminal domain"/>
    <property type="match status" value="1"/>
</dbReference>
<keyword evidence="8" id="KW-0472">Membrane</keyword>
<proteinExistence type="inferred from homology"/>
<keyword evidence="4" id="KW-0378">Hydrolase</keyword>
<protein>
    <recommendedName>
        <fullName evidence="11">mannosyl-oligosaccharide glucosidase</fullName>
        <ecNumber evidence="11">3.2.1.106</ecNumber>
    </recommendedName>
</protein>
<dbReference type="InterPro" id="IPR038518">
    <property type="entry name" value="Glyco_hydro_63N_sf"/>
</dbReference>
<dbReference type="InterPro" id="IPR012341">
    <property type="entry name" value="6hp_glycosidase-like_sf"/>
</dbReference>
<evidence type="ECO:0000256" key="7">
    <source>
        <dbReference type="ARBA" id="ARBA00022989"/>
    </source>
</evidence>
<sequence length="672" mass="75846">MALQSEGPDGDAHGEDAAPLAFQMQVQLKTRATVRAAELHYAGLKDTNVINVKERLVSLAQRPGGEENEDLKADKEIQLENFIEEGSTIVVVQAIVEVDTATFQDGDVVLDVLFNEAAASTAADAVKTPIDGLISEKLATYSQQFEDKFEETFHLSEKTWPTNDGEEVPFNESVVAFAKAAFSNLIGGTGYFYGSSLVQHDPENPEVVESPVKPLLTAVPSRSFFPRGFVWDEGFHQIGISAFDDSITRDVIAHWLGLMEEDGYIAREQILGQAARRRVPAEFLVQHVEHANPPTLLLALEKMLQWHKNADSDKELHEYVRTIFPFLKRWYGWFLKTQYGPQTASFRWRGRHLNDGKLISNTLSSGLDDYPRATLPSENEMHVDLLSWMIRSSNIMAKLAEFIGQDVEVQRFETNSAHFFTGLEQHHWNEEAQSYFDVGENSEDGVIDYQVSIRCRNEQGQVIGATAPIAQLETKDVKCPASHPYYMFPLGDGRGGLQMLPVFVPHTTKLQHVKHVGYVSVFPLLLKVLPPESPKLLALLKQITDPAQLWSPFGLRSLSTQDQFYEQENAPGDNPYWRGAIWMNANYLALDALHHYAQPSTGSPFQTEFQKAYKELRANVIANVYREYERTGYLWEQYNGDIHAEQRYGQGQRCHPFSGWTALVVNIMAEIY</sequence>
<evidence type="ECO:0000256" key="5">
    <source>
        <dbReference type="ARBA" id="ARBA00022824"/>
    </source>
</evidence>
<evidence type="ECO:0000256" key="2">
    <source>
        <dbReference type="ARBA" id="ARBA00010833"/>
    </source>
</evidence>
<name>A0A9W6WIU9_9STRA</name>
<evidence type="ECO:0000256" key="3">
    <source>
        <dbReference type="ARBA" id="ARBA00022692"/>
    </source>
</evidence>
<evidence type="ECO:0000256" key="8">
    <source>
        <dbReference type="ARBA" id="ARBA00023136"/>
    </source>
</evidence>
<feature type="domain" description="Glycosyl hydrolase family 63 C-terminal" evidence="12">
    <location>
        <begin position="134"/>
        <end position="670"/>
    </location>
</feature>
<dbReference type="EMBL" id="BSXW01000206">
    <property type="protein sequence ID" value="GMF14784.1"/>
    <property type="molecule type" value="Genomic_DNA"/>
</dbReference>
<comment type="subcellular location">
    <subcellularLocation>
        <location evidence="1">Endoplasmic reticulum membrane</location>
        <topology evidence="1">Single-pass type II membrane protein</topology>
    </subcellularLocation>
</comment>
<evidence type="ECO:0000256" key="10">
    <source>
        <dbReference type="ARBA" id="ARBA00023295"/>
    </source>
</evidence>